<dbReference type="PROSITE" id="PS51217">
    <property type="entry name" value="UVRD_HELICASE_CTER"/>
    <property type="match status" value="1"/>
</dbReference>
<dbReference type="GO" id="GO:0003677">
    <property type="term" value="F:DNA binding"/>
    <property type="evidence" value="ECO:0007669"/>
    <property type="project" value="UniProtKB-KW"/>
</dbReference>
<keyword evidence="16" id="KW-1185">Reference proteome</keyword>
<dbReference type="EMBL" id="KN847317">
    <property type="protein sequence ID" value="KIW61742.1"/>
    <property type="molecule type" value="Genomic_DNA"/>
</dbReference>
<evidence type="ECO:0000256" key="11">
    <source>
        <dbReference type="PROSITE-ProRule" id="PRU00560"/>
    </source>
</evidence>
<name>A0A0D2DHG8_9EURO</name>
<dbReference type="OrthoDB" id="1470711at2759"/>
<comment type="catalytic activity">
    <reaction evidence="10">
        <text>ATP + H2O = ADP + phosphate + H(+)</text>
        <dbReference type="Rhea" id="RHEA:13065"/>
        <dbReference type="ChEBI" id="CHEBI:15377"/>
        <dbReference type="ChEBI" id="CHEBI:15378"/>
        <dbReference type="ChEBI" id="CHEBI:30616"/>
        <dbReference type="ChEBI" id="CHEBI:43474"/>
        <dbReference type="ChEBI" id="CHEBI:456216"/>
        <dbReference type="EC" id="5.6.2.4"/>
    </reaction>
</comment>
<dbReference type="Gene3D" id="1.10.486.10">
    <property type="entry name" value="PCRA, domain 4"/>
    <property type="match status" value="1"/>
</dbReference>
<evidence type="ECO:0000259" key="14">
    <source>
        <dbReference type="PROSITE" id="PS51217"/>
    </source>
</evidence>
<feature type="region of interest" description="Disordered" evidence="12">
    <location>
        <begin position="986"/>
        <end position="1012"/>
    </location>
</feature>
<evidence type="ECO:0000256" key="9">
    <source>
        <dbReference type="ARBA" id="ARBA00034808"/>
    </source>
</evidence>
<dbReference type="Gene3D" id="1.10.10.160">
    <property type="match status" value="1"/>
</dbReference>
<evidence type="ECO:0000256" key="7">
    <source>
        <dbReference type="ARBA" id="ARBA00023235"/>
    </source>
</evidence>
<evidence type="ECO:0000256" key="3">
    <source>
        <dbReference type="ARBA" id="ARBA00022801"/>
    </source>
</evidence>
<keyword evidence="3 11" id="KW-0378">Hydrolase</keyword>
<evidence type="ECO:0000259" key="13">
    <source>
        <dbReference type="PROSITE" id="PS51198"/>
    </source>
</evidence>
<evidence type="ECO:0000256" key="1">
    <source>
        <dbReference type="ARBA" id="ARBA00009922"/>
    </source>
</evidence>
<keyword evidence="7" id="KW-0413">Isomerase</keyword>
<dbReference type="InterPro" id="IPR014017">
    <property type="entry name" value="DNA_helicase_UvrD-like_C"/>
</dbReference>
<dbReference type="GO" id="GO:0016787">
    <property type="term" value="F:hydrolase activity"/>
    <property type="evidence" value="ECO:0007669"/>
    <property type="project" value="UniProtKB-UniRule"/>
</dbReference>
<protein>
    <recommendedName>
        <fullName evidence="9">DNA 3'-5' helicase</fullName>
        <ecNumber evidence="9">5.6.2.4</ecNumber>
    </recommendedName>
</protein>
<dbReference type="PROSITE" id="PS51198">
    <property type="entry name" value="UVRD_HELICASE_ATP_BIND"/>
    <property type="match status" value="1"/>
</dbReference>
<dbReference type="InterPro" id="IPR014016">
    <property type="entry name" value="UvrD-like_ATP-bd"/>
</dbReference>
<dbReference type="Pfam" id="PF00580">
    <property type="entry name" value="UvrD-helicase"/>
    <property type="match status" value="1"/>
</dbReference>
<organism evidence="15 16">
    <name type="scientific">Exophiala xenobiotica</name>
    <dbReference type="NCBI Taxonomy" id="348802"/>
    <lineage>
        <taxon>Eukaryota</taxon>
        <taxon>Fungi</taxon>
        <taxon>Dikarya</taxon>
        <taxon>Ascomycota</taxon>
        <taxon>Pezizomycotina</taxon>
        <taxon>Eurotiomycetes</taxon>
        <taxon>Chaetothyriomycetidae</taxon>
        <taxon>Chaetothyriales</taxon>
        <taxon>Herpotrichiellaceae</taxon>
        <taxon>Exophiala</taxon>
    </lineage>
</organism>
<dbReference type="PANTHER" id="PTHR11070:SF2">
    <property type="entry name" value="ATP-DEPENDENT DNA HELICASE SRS2"/>
    <property type="match status" value="1"/>
</dbReference>
<gene>
    <name evidence="15" type="ORF">PV05_01829</name>
</gene>
<evidence type="ECO:0000313" key="16">
    <source>
        <dbReference type="Proteomes" id="UP000054342"/>
    </source>
</evidence>
<dbReference type="GO" id="GO:0005634">
    <property type="term" value="C:nucleus"/>
    <property type="evidence" value="ECO:0007669"/>
    <property type="project" value="TreeGrafter"/>
</dbReference>
<dbReference type="HOGENOM" id="CLU_004585_4_2_1"/>
<evidence type="ECO:0000256" key="12">
    <source>
        <dbReference type="SAM" id="MobiDB-lite"/>
    </source>
</evidence>
<evidence type="ECO:0000256" key="2">
    <source>
        <dbReference type="ARBA" id="ARBA00022741"/>
    </source>
</evidence>
<feature type="compositionally biased region" description="Low complexity" evidence="12">
    <location>
        <begin position="943"/>
        <end position="954"/>
    </location>
</feature>
<feature type="domain" description="UvrD-like helicase ATP-binding" evidence="13">
    <location>
        <begin position="7"/>
        <end position="281"/>
    </location>
</feature>
<dbReference type="STRING" id="348802.A0A0D2DHG8"/>
<dbReference type="GeneID" id="25323737"/>
<comment type="similarity">
    <text evidence="1">Belongs to the helicase family. UvrD subfamily.</text>
</comment>
<feature type="region of interest" description="Disordered" evidence="12">
    <location>
        <begin position="893"/>
        <end position="954"/>
    </location>
</feature>
<dbReference type="InterPro" id="IPR027417">
    <property type="entry name" value="P-loop_NTPase"/>
</dbReference>
<proteinExistence type="inferred from homology"/>
<feature type="domain" description="UvrD-like helicase C-terminal" evidence="14">
    <location>
        <begin position="282"/>
        <end position="588"/>
    </location>
</feature>
<evidence type="ECO:0000256" key="5">
    <source>
        <dbReference type="ARBA" id="ARBA00022840"/>
    </source>
</evidence>
<dbReference type="GO" id="GO:0005524">
    <property type="term" value="F:ATP binding"/>
    <property type="evidence" value="ECO:0007669"/>
    <property type="project" value="UniProtKB-UniRule"/>
</dbReference>
<dbReference type="Gene3D" id="3.40.50.300">
    <property type="entry name" value="P-loop containing nucleotide triphosphate hydrolases"/>
    <property type="match status" value="2"/>
</dbReference>
<feature type="compositionally biased region" description="Polar residues" evidence="12">
    <location>
        <begin position="894"/>
        <end position="909"/>
    </location>
</feature>
<dbReference type="GO" id="GO:0000725">
    <property type="term" value="P:recombinational repair"/>
    <property type="evidence" value="ECO:0007669"/>
    <property type="project" value="TreeGrafter"/>
</dbReference>
<comment type="catalytic activity">
    <reaction evidence="8">
        <text>Couples ATP hydrolysis with the unwinding of duplex DNA by translocating in the 3'-5' direction.</text>
        <dbReference type="EC" id="5.6.2.4"/>
    </reaction>
</comment>
<evidence type="ECO:0000256" key="10">
    <source>
        <dbReference type="ARBA" id="ARBA00048988"/>
    </source>
</evidence>
<dbReference type="PANTHER" id="PTHR11070">
    <property type="entry name" value="UVRD / RECB / PCRA DNA HELICASE FAMILY MEMBER"/>
    <property type="match status" value="1"/>
</dbReference>
<dbReference type="InterPro" id="IPR000212">
    <property type="entry name" value="DNA_helicase_UvrD/REP"/>
</dbReference>
<evidence type="ECO:0000256" key="6">
    <source>
        <dbReference type="ARBA" id="ARBA00023125"/>
    </source>
</evidence>
<sequence>MDKQLLSGLNAAQRAAVTSTATVLQVLAPPGSGKTKTLTCRVAYLIANERLNPQNVICCTFTIKASREMRERLRGLVGSELEAKLVLGTFHSICRRYLVAYGHLIGVPKGFGIADSSDSQSIIKRIIKRLNLSIEPKAARAKISSHKAKGKRLEDLAKTPQKQVDKQEFITVFHEYEAALATSKLLDYDDLLLRCVDLLRAFPGCVSNVEALLIDEFQDTNVVQFELMKLLASAAKRITIVGDPDQSIYGFRSAEIENLRRMKVFYPETVVINLEENYRSASAVLKLAQDVIEQDTNRPQKRLKATHCHGTRPVLRRLPNPNEEAVWIAGEIKRMSKMTGGLLLHSDFAILLRSAYLSLLIEKALSSSRIPYRMVGGQRFFDRVEIRIIIDYLRTISHPDNNQALISIINVPSRKIGETTVGEFMKLGEQRKTSLWAIIQDILAGNLSPEKRLSKPAEQELGRLITMIKNARQKMETVHPGTVPSTLIDFIVKSLDLENYIKRKYKDDHEDRLENVKELIIHASEVLLQPSEESLVQVDGFEQQASGGGQEVLAQFLANIVLSTDTDNSEGGNDKPRVTISTIHSAKGLEWPVVFIPAVYEGSIPHSRAEDTDEERRLLYVAMTRAQALLTMTIPLTQSRDQTESTLTQFLPPLVHHHLAQVGPNFDDKTISDIASVLCRPMPSQEDLVIALQNIGPSESQSDDLWPSDGGRRPIAMSLTGFQAIPEFGKPLAEAVAAAQQAFHSNRYSSSVPAGYHGATTMSSVSSFSTSNMTLGFTTASHQLKAQPLELTRSSSDAFPPQKKPKLSKSASAQGSIATFFAKSAGQTLASTEAISPAQPAPQLYQARRAKPAVPALTGPKHPVKQSEIPEELASHRLNFSNGIVQKRPGALNEASTNSNCRYGTLYSSSPPPPDMEEKGQPTSNEQENRRLSHSAMTKPREAALGPGTALPAAAAPRTDYVLTRPATTMHNTSMSFIGHHGFSTGTSNPGIGRKTLGVRRTFNGWDKRKNK</sequence>
<dbReference type="EC" id="5.6.2.4" evidence="9"/>
<dbReference type="GO" id="GO:0043138">
    <property type="term" value="F:3'-5' DNA helicase activity"/>
    <property type="evidence" value="ECO:0007669"/>
    <property type="project" value="UniProtKB-EC"/>
</dbReference>
<keyword evidence="6" id="KW-0238">DNA-binding</keyword>
<dbReference type="Proteomes" id="UP000054342">
    <property type="component" value="Unassembled WGS sequence"/>
</dbReference>
<evidence type="ECO:0000256" key="8">
    <source>
        <dbReference type="ARBA" id="ARBA00034617"/>
    </source>
</evidence>
<keyword evidence="2 11" id="KW-0547">Nucleotide-binding</keyword>
<dbReference type="CDD" id="cd18807">
    <property type="entry name" value="SF1_C_UvrD"/>
    <property type="match status" value="1"/>
</dbReference>
<dbReference type="CDD" id="cd17932">
    <property type="entry name" value="DEXQc_UvrD"/>
    <property type="match status" value="1"/>
</dbReference>
<dbReference type="RefSeq" id="XP_013322326.1">
    <property type="nucleotide sequence ID" value="XM_013466872.1"/>
</dbReference>
<feature type="binding site" evidence="11">
    <location>
        <begin position="28"/>
        <end position="35"/>
    </location>
    <ligand>
        <name>ATP</name>
        <dbReference type="ChEBI" id="CHEBI:30616"/>
    </ligand>
</feature>
<reference evidence="15 16" key="1">
    <citation type="submission" date="2015-01" db="EMBL/GenBank/DDBJ databases">
        <title>The Genome Sequence of Exophiala xenobiotica CBS118157.</title>
        <authorList>
            <consortium name="The Broad Institute Genomics Platform"/>
            <person name="Cuomo C."/>
            <person name="de Hoog S."/>
            <person name="Gorbushina A."/>
            <person name="Stielow B."/>
            <person name="Teixiera M."/>
            <person name="Abouelleil A."/>
            <person name="Chapman S.B."/>
            <person name="Priest M."/>
            <person name="Young S.K."/>
            <person name="Wortman J."/>
            <person name="Nusbaum C."/>
            <person name="Birren B."/>
        </authorList>
    </citation>
    <scope>NUCLEOTIDE SEQUENCE [LARGE SCALE GENOMIC DNA]</scope>
    <source>
        <strain evidence="15 16">CBS 118157</strain>
    </source>
</reference>
<dbReference type="SUPFAM" id="SSF52540">
    <property type="entry name" value="P-loop containing nucleoside triphosphate hydrolases"/>
    <property type="match status" value="1"/>
</dbReference>
<evidence type="ECO:0000313" key="15">
    <source>
        <dbReference type="EMBL" id="KIW61742.1"/>
    </source>
</evidence>
<dbReference type="InterPro" id="IPR013986">
    <property type="entry name" value="DExx_box_DNA_helicase_dom_sf"/>
</dbReference>
<dbReference type="AlphaFoldDB" id="A0A0D2DHG8"/>
<accession>A0A0D2DHG8</accession>
<evidence type="ECO:0000256" key="4">
    <source>
        <dbReference type="ARBA" id="ARBA00022806"/>
    </source>
</evidence>
<dbReference type="Pfam" id="PF13361">
    <property type="entry name" value="UvrD_C"/>
    <property type="match status" value="1"/>
</dbReference>
<keyword evidence="4 11" id="KW-0347">Helicase</keyword>
<keyword evidence="5 11" id="KW-0067">ATP-binding</keyword>